<evidence type="ECO:0000259" key="2">
    <source>
        <dbReference type="PROSITE" id="PS50995"/>
    </source>
</evidence>
<dbReference type="Proteomes" id="UP000287296">
    <property type="component" value="Unassembled WGS sequence"/>
</dbReference>
<dbReference type="AlphaFoldDB" id="A0A429X9C2"/>
<feature type="domain" description="HTH marR-type" evidence="2">
    <location>
        <begin position="6"/>
        <end position="144"/>
    </location>
</feature>
<dbReference type="RefSeq" id="WP_120118409.1">
    <property type="nucleotide sequence ID" value="NZ_QYTW02000007.1"/>
</dbReference>
<evidence type="ECO:0000313" key="4">
    <source>
        <dbReference type="Proteomes" id="UP000287296"/>
    </source>
</evidence>
<dbReference type="EMBL" id="QYTW02000007">
    <property type="protein sequence ID" value="RST59992.1"/>
    <property type="molecule type" value="Genomic_DNA"/>
</dbReference>
<dbReference type="PRINTS" id="PR00598">
    <property type="entry name" value="HTHMARR"/>
</dbReference>
<dbReference type="Gene3D" id="1.10.10.10">
    <property type="entry name" value="Winged helix-like DNA-binding domain superfamily/Winged helix DNA-binding domain"/>
    <property type="match status" value="1"/>
</dbReference>
<dbReference type="PANTHER" id="PTHR33164">
    <property type="entry name" value="TRANSCRIPTIONAL REGULATOR, MARR FAMILY"/>
    <property type="match status" value="1"/>
</dbReference>
<dbReference type="OrthoDB" id="2355600at2"/>
<dbReference type="GO" id="GO:0006950">
    <property type="term" value="P:response to stress"/>
    <property type="evidence" value="ECO:0007669"/>
    <property type="project" value="TreeGrafter"/>
</dbReference>
<dbReference type="PROSITE" id="PS50995">
    <property type="entry name" value="HTH_MARR_2"/>
    <property type="match status" value="1"/>
</dbReference>
<dbReference type="InterPro" id="IPR036390">
    <property type="entry name" value="WH_DNA-bd_sf"/>
</dbReference>
<dbReference type="InterPro" id="IPR039422">
    <property type="entry name" value="MarR/SlyA-like"/>
</dbReference>
<proteinExistence type="predicted"/>
<dbReference type="InterPro" id="IPR036388">
    <property type="entry name" value="WH-like_DNA-bd_sf"/>
</dbReference>
<dbReference type="PANTHER" id="PTHR33164:SF43">
    <property type="entry name" value="HTH-TYPE TRANSCRIPTIONAL REPRESSOR YETL"/>
    <property type="match status" value="1"/>
</dbReference>
<keyword evidence="1" id="KW-0238">DNA-binding</keyword>
<dbReference type="GO" id="GO:0003700">
    <property type="term" value="F:DNA-binding transcription factor activity"/>
    <property type="evidence" value="ECO:0007669"/>
    <property type="project" value="InterPro"/>
</dbReference>
<organism evidence="3 4">
    <name type="scientific">Siminovitchia terrae</name>
    <name type="common">Bacillus terrae</name>
    <dbReference type="NCBI Taxonomy" id="1914933"/>
    <lineage>
        <taxon>Bacteria</taxon>
        <taxon>Bacillati</taxon>
        <taxon>Bacillota</taxon>
        <taxon>Bacilli</taxon>
        <taxon>Bacillales</taxon>
        <taxon>Bacillaceae</taxon>
        <taxon>Siminovitchia</taxon>
    </lineage>
</organism>
<dbReference type="InterPro" id="IPR000835">
    <property type="entry name" value="HTH_MarR-typ"/>
</dbReference>
<protein>
    <submittedName>
        <fullName evidence="3">MarR family transcriptional regulator</fullName>
    </submittedName>
</protein>
<gene>
    <name evidence="3" type="ORF">D5F11_009870</name>
</gene>
<dbReference type="SMART" id="SM00347">
    <property type="entry name" value="HTH_MARR"/>
    <property type="match status" value="1"/>
</dbReference>
<comment type="caution">
    <text evidence="3">The sequence shown here is derived from an EMBL/GenBank/DDBJ whole genome shotgun (WGS) entry which is preliminary data.</text>
</comment>
<sequence>MKKNDGDKLFELVTEINEMHYSMNKIIIKEYQSLLDDDLSNNQTILMDIVKDHEKISIGEIAQLIKITSSAVGQIVNKLEDENYLMRTINPKNRREILVQLADKGTQYFEKEEKINREIINRFYSQMEWSEMEELKRILTKLSKIVEKKCTKQDREETNHDQHKG</sequence>
<dbReference type="SUPFAM" id="SSF46785">
    <property type="entry name" value="Winged helix' DNA-binding domain"/>
    <property type="match status" value="1"/>
</dbReference>
<dbReference type="GO" id="GO:0003677">
    <property type="term" value="F:DNA binding"/>
    <property type="evidence" value="ECO:0007669"/>
    <property type="project" value="UniProtKB-KW"/>
</dbReference>
<evidence type="ECO:0000256" key="1">
    <source>
        <dbReference type="ARBA" id="ARBA00023125"/>
    </source>
</evidence>
<reference evidence="3 4" key="1">
    <citation type="submission" date="2018-12" db="EMBL/GenBank/DDBJ databases">
        <authorList>
            <person name="Sun L."/>
            <person name="Chen Z."/>
        </authorList>
    </citation>
    <scope>NUCLEOTIDE SEQUENCE [LARGE SCALE GENOMIC DNA]</scope>
    <source>
        <strain evidence="3 4">LMG 29736</strain>
    </source>
</reference>
<accession>A0A429X9C2</accession>
<name>A0A429X9C2_SIMTE</name>
<evidence type="ECO:0000313" key="3">
    <source>
        <dbReference type="EMBL" id="RST59992.1"/>
    </source>
</evidence>
<dbReference type="Pfam" id="PF01047">
    <property type="entry name" value="MarR"/>
    <property type="match status" value="1"/>
</dbReference>